<evidence type="ECO:0000256" key="2">
    <source>
        <dbReference type="ARBA" id="ARBA00007362"/>
    </source>
</evidence>
<feature type="domain" description="EamA" evidence="8">
    <location>
        <begin position="240"/>
        <end position="374"/>
    </location>
</feature>
<evidence type="ECO:0000256" key="1">
    <source>
        <dbReference type="ARBA" id="ARBA00004141"/>
    </source>
</evidence>
<dbReference type="Gene3D" id="1.10.3730.20">
    <property type="match status" value="1"/>
</dbReference>
<dbReference type="Proteomes" id="UP000256541">
    <property type="component" value="Unassembled WGS sequence"/>
</dbReference>
<dbReference type="Pfam" id="PF00892">
    <property type="entry name" value="EamA"/>
    <property type="match status" value="1"/>
</dbReference>
<dbReference type="GO" id="GO:0016020">
    <property type="term" value="C:membrane"/>
    <property type="evidence" value="ECO:0007669"/>
    <property type="project" value="UniProtKB-SubCell"/>
</dbReference>
<evidence type="ECO:0000256" key="6">
    <source>
        <dbReference type="SAM" id="MobiDB-lite"/>
    </source>
</evidence>
<accession>A0A3E0VUK1</accession>
<dbReference type="InterPro" id="IPR050638">
    <property type="entry name" value="AA-Vitamin_Transporters"/>
</dbReference>
<reference evidence="9 10" key="1">
    <citation type="submission" date="2017-04" db="EMBL/GenBank/DDBJ databases">
        <title>Comparative genome analysis of Subtercola boreus.</title>
        <authorList>
            <person name="Cho Y.-J."/>
            <person name="Cho A."/>
            <person name="Kim O.-S."/>
            <person name="Lee J.-I."/>
        </authorList>
    </citation>
    <scope>NUCLEOTIDE SEQUENCE [LARGE SCALE GENOMIC DNA]</scope>
    <source>
        <strain evidence="9 10">P27479</strain>
    </source>
</reference>
<dbReference type="SUPFAM" id="SSF103481">
    <property type="entry name" value="Multidrug resistance efflux transporter EmrE"/>
    <property type="match status" value="2"/>
</dbReference>
<evidence type="ECO:0000259" key="8">
    <source>
        <dbReference type="Pfam" id="PF00892"/>
    </source>
</evidence>
<dbReference type="InterPro" id="IPR000620">
    <property type="entry name" value="EamA_dom"/>
</dbReference>
<feature type="transmembrane region" description="Helical" evidence="7">
    <location>
        <begin position="357"/>
        <end position="375"/>
    </location>
</feature>
<gene>
    <name evidence="9" type="ORF">B7R22_15475</name>
</gene>
<feature type="region of interest" description="Disordered" evidence="6">
    <location>
        <begin position="100"/>
        <end position="129"/>
    </location>
</feature>
<organism evidence="9 10">
    <name type="scientific">Subtercola boreus</name>
    <dbReference type="NCBI Taxonomy" id="120213"/>
    <lineage>
        <taxon>Bacteria</taxon>
        <taxon>Bacillati</taxon>
        <taxon>Actinomycetota</taxon>
        <taxon>Actinomycetes</taxon>
        <taxon>Micrococcales</taxon>
        <taxon>Microbacteriaceae</taxon>
        <taxon>Subtercola</taxon>
    </lineage>
</organism>
<feature type="transmembrane region" description="Helical" evidence="7">
    <location>
        <begin position="267"/>
        <end position="289"/>
    </location>
</feature>
<dbReference type="PANTHER" id="PTHR32322:SF2">
    <property type="entry name" value="EAMA DOMAIN-CONTAINING PROTEIN"/>
    <property type="match status" value="1"/>
</dbReference>
<feature type="transmembrane region" description="Helical" evidence="7">
    <location>
        <begin position="237"/>
        <end position="255"/>
    </location>
</feature>
<proteinExistence type="inferred from homology"/>
<dbReference type="PANTHER" id="PTHR32322">
    <property type="entry name" value="INNER MEMBRANE TRANSPORTER"/>
    <property type="match status" value="1"/>
</dbReference>
<evidence type="ECO:0000256" key="7">
    <source>
        <dbReference type="SAM" id="Phobius"/>
    </source>
</evidence>
<feature type="region of interest" description="Disordered" evidence="6">
    <location>
        <begin position="1"/>
        <end position="22"/>
    </location>
</feature>
<dbReference type="AlphaFoldDB" id="A0A3E0VUK1"/>
<feature type="transmembrane region" description="Helical" evidence="7">
    <location>
        <begin position="28"/>
        <end position="49"/>
    </location>
</feature>
<evidence type="ECO:0000256" key="5">
    <source>
        <dbReference type="ARBA" id="ARBA00023136"/>
    </source>
</evidence>
<feature type="transmembrane region" description="Helical" evidence="7">
    <location>
        <begin position="205"/>
        <end position="225"/>
    </location>
</feature>
<feature type="transmembrane region" description="Helical" evidence="7">
    <location>
        <begin position="301"/>
        <end position="320"/>
    </location>
</feature>
<keyword evidence="4 7" id="KW-1133">Transmembrane helix</keyword>
<protein>
    <recommendedName>
        <fullName evidence="8">EamA domain-containing protein</fullName>
    </recommendedName>
</protein>
<feature type="transmembrane region" description="Helical" evidence="7">
    <location>
        <begin position="61"/>
        <end position="80"/>
    </location>
</feature>
<evidence type="ECO:0000313" key="10">
    <source>
        <dbReference type="Proteomes" id="UP000256541"/>
    </source>
</evidence>
<comment type="caution">
    <text evidence="9">The sequence shown here is derived from an EMBL/GenBank/DDBJ whole genome shotgun (WGS) entry which is preliminary data.</text>
</comment>
<feature type="compositionally biased region" description="Low complexity" evidence="6">
    <location>
        <begin position="100"/>
        <end position="115"/>
    </location>
</feature>
<feature type="transmembrane region" description="Helical" evidence="7">
    <location>
        <begin position="174"/>
        <end position="193"/>
    </location>
</feature>
<sequence length="384" mass="39240">MGSGPPAGVCHNREVTSPERSTSRNIRAATLLVVAAAVCFGTTGTAHALGAGDASALSLGSARIVFGGALLALVALTVVLRSRSVRNSLALNSSRRNSLALNSSRRNSSMRNLSLPDPSAPDRSPRTSRLEPLASARRGSIPVHAVPALLLVVVGAVGVAAYQPNFFTGTHENGVADGTLVALGSAPVLTGLLEWGVRRRAPGVRWGLAAVVAAAGVAVLSGILSPGQAESGASGPVTTLGLLGSLGAGASYAVYALSSKLLLDRGWLPTVVMGTTFGVAALFMTPVLVTSDLSWLGRTGGLVTTAWLAVVTVALAYTLFARGLRSLPSSRVATLTLVEPLTATMLGVLLLSEQFTAAIIVGLLLLTAGILILTLDRRPPRIIK</sequence>
<feature type="transmembrane region" description="Helical" evidence="7">
    <location>
        <begin position="332"/>
        <end position="351"/>
    </location>
</feature>
<evidence type="ECO:0000256" key="4">
    <source>
        <dbReference type="ARBA" id="ARBA00022989"/>
    </source>
</evidence>
<evidence type="ECO:0000313" key="9">
    <source>
        <dbReference type="EMBL" id="RFA12517.1"/>
    </source>
</evidence>
<comment type="subcellular location">
    <subcellularLocation>
        <location evidence="1">Membrane</location>
        <topology evidence="1">Multi-pass membrane protein</topology>
    </subcellularLocation>
</comment>
<dbReference type="EMBL" id="NBXB01000041">
    <property type="protein sequence ID" value="RFA12517.1"/>
    <property type="molecule type" value="Genomic_DNA"/>
</dbReference>
<comment type="similarity">
    <text evidence="2">Belongs to the EamA transporter family.</text>
</comment>
<evidence type="ECO:0000256" key="3">
    <source>
        <dbReference type="ARBA" id="ARBA00022692"/>
    </source>
</evidence>
<keyword evidence="3 7" id="KW-0812">Transmembrane</keyword>
<dbReference type="InterPro" id="IPR037185">
    <property type="entry name" value="EmrE-like"/>
</dbReference>
<name>A0A3E0VUK1_9MICO</name>
<feature type="transmembrane region" description="Helical" evidence="7">
    <location>
        <begin position="141"/>
        <end position="162"/>
    </location>
</feature>
<keyword evidence="5 7" id="KW-0472">Membrane</keyword>